<dbReference type="Proteomes" id="UP000001635">
    <property type="component" value="Chromosome"/>
</dbReference>
<dbReference type="InterPro" id="IPR004101">
    <property type="entry name" value="Mur_ligase_C"/>
</dbReference>
<dbReference type="SUPFAM" id="SSF53244">
    <property type="entry name" value="MurD-like peptide ligases, peptide-binding domain"/>
    <property type="match status" value="1"/>
</dbReference>
<evidence type="ECO:0000256" key="1">
    <source>
        <dbReference type="ARBA" id="ARBA00004496"/>
    </source>
</evidence>
<sequence length="447" mass="48897">MQKTVILGSGESGFGAALLAHKHGHRVFVSDAGKIAANKKEAFKEKNIAFEEGQHSINLLLDAQTVIKSPGIPYSAPLVVKLVEAGIPVIDELEFAYRFSKGKVIAITGTNGKTTTSLLIYHLMKRAGMDVGLGGNVGQSWALQLVEKDHSWWVLEVSSFQIEGFIDLKPSIAVLLNISPDHLDRYHYSLEEYAAAKIKLTERMNAQDHFVFFEPDSNISEAMKSQKGNPTLVPIGLENLNGTKGYIEDNKLNLAINGLNWSWPTNEMVLKGEHNFINSLAATMTVVLAGADISKIGPALKDFVNAAHRMEQVATINGVKFINDSKGTNVDATAFALGAFQEPLIWIAGGVDKGNDYKLLDDKVIDHVKLLICLGKDNEKLKIAFSGKIPCILTTEDIREAVQWSLENGSEGDVALLSPACASFDLFKNYEDRGDQFKEAVITLKNK</sequence>
<dbReference type="NCBIfam" id="TIGR01087">
    <property type="entry name" value="murD"/>
    <property type="match status" value="1"/>
</dbReference>
<dbReference type="HOGENOM" id="CLU_032540_0_0_10"/>
<dbReference type="HAMAP" id="MF_00639">
    <property type="entry name" value="MurD"/>
    <property type="match status" value="1"/>
</dbReference>
<dbReference type="SUPFAM" id="SSF51984">
    <property type="entry name" value="MurCD N-terminal domain"/>
    <property type="match status" value="1"/>
</dbReference>
<keyword evidence="4 9" id="KW-0436">Ligase</keyword>
<proteinExistence type="inferred from homology"/>
<dbReference type="Gene3D" id="3.90.190.20">
    <property type="entry name" value="Mur ligase, C-terminal domain"/>
    <property type="match status" value="1"/>
</dbReference>
<dbReference type="PROSITE" id="PS01011">
    <property type="entry name" value="FOLYLPOLYGLU_SYNT_1"/>
    <property type="match status" value="1"/>
</dbReference>
<feature type="domain" description="Mur ligase C-terminal" evidence="11">
    <location>
        <begin position="308"/>
        <end position="421"/>
    </location>
</feature>
<keyword evidence="9 10" id="KW-0961">Cell wall biogenesis/degradation</keyword>
<dbReference type="InterPro" id="IPR005762">
    <property type="entry name" value="MurD"/>
</dbReference>
<dbReference type="eggNOG" id="COG0771">
    <property type="taxonomic scope" value="Bacteria"/>
</dbReference>
<evidence type="ECO:0000256" key="8">
    <source>
        <dbReference type="ARBA" id="ARBA00023306"/>
    </source>
</evidence>
<keyword evidence="9 10" id="KW-0133">Cell shape</keyword>
<keyword evidence="5 9" id="KW-0132">Cell division</keyword>
<dbReference type="PANTHER" id="PTHR43692:SF1">
    <property type="entry name" value="UDP-N-ACETYLMURAMOYLALANINE--D-GLUTAMATE LIGASE"/>
    <property type="match status" value="1"/>
</dbReference>
<dbReference type="KEGG" id="cmr:Cycma_2733"/>
<dbReference type="SUPFAM" id="SSF53623">
    <property type="entry name" value="MurD-like peptide ligases, catalytic domain"/>
    <property type="match status" value="1"/>
</dbReference>
<dbReference type="GO" id="GO:0071555">
    <property type="term" value="P:cell wall organization"/>
    <property type="evidence" value="ECO:0007669"/>
    <property type="project" value="UniProtKB-KW"/>
</dbReference>
<protein>
    <recommendedName>
        <fullName evidence="9 10">UDP-N-acetylmuramoylalanine--D-glutamate ligase</fullName>
        <ecNumber evidence="9 10">6.3.2.9</ecNumber>
    </recommendedName>
    <alternativeName>
        <fullName evidence="9">D-glutamic acid-adding enzyme</fullName>
    </alternativeName>
    <alternativeName>
        <fullName evidence="9">UDP-N-acetylmuramoyl-L-alanyl-D-glutamate synthetase</fullName>
    </alternativeName>
</protein>
<evidence type="ECO:0000259" key="12">
    <source>
        <dbReference type="Pfam" id="PF08245"/>
    </source>
</evidence>
<evidence type="ECO:0000313" key="14">
    <source>
        <dbReference type="Proteomes" id="UP000001635"/>
    </source>
</evidence>
<dbReference type="Pfam" id="PF08245">
    <property type="entry name" value="Mur_ligase_M"/>
    <property type="match status" value="1"/>
</dbReference>
<dbReference type="GO" id="GO:0008360">
    <property type="term" value="P:regulation of cell shape"/>
    <property type="evidence" value="ECO:0007669"/>
    <property type="project" value="UniProtKB-KW"/>
</dbReference>
<feature type="binding site" evidence="9">
    <location>
        <begin position="109"/>
        <end position="115"/>
    </location>
    <ligand>
        <name>ATP</name>
        <dbReference type="ChEBI" id="CHEBI:30616"/>
    </ligand>
</feature>
<keyword evidence="14" id="KW-1185">Reference proteome</keyword>
<evidence type="ECO:0000256" key="2">
    <source>
        <dbReference type="ARBA" id="ARBA00004752"/>
    </source>
</evidence>
<comment type="pathway">
    <text evidence="2 9 10">Cell wall biogenesis; peptidoglycan biosynthesis.</text>
</comment>
<dbReference type="AlphaFoldDB" id="G0IZX0"/>
<dbReference type="InterPro" id="IPR013221">
    <property type="entry name" value="Mur_ligase_cen"/>
</dbReference>
<evidence type="ECO:0000256" key="3">
    <source>
        <dbReference type="ARBA" id="ARBA00022490"/>
    </source>
</evidence>
<gene>
    <name evidence="9" type="primary">murD</name>
    <name evidence="13" type="ordered locus">Cycma_2733</name>
</gene>
<keyword evidence="9 10" id="KW-0573">Peptidoglycan synthesis</keyword>
<dbReference type="GO" id="GO:0051301">
    <property type="term" value="P:cell division"/>
    <property type="evidence" value="ECO:0007669"/>
    <property type="project" value="UniProtKB-KW"/>
</dbReference>
<evidence type="ECO:0000256" key="4">
    <source>
        <dbReference type="ARBA" id="ARBA00022598"/>
    </source>
</evidence>
<dbReference type="GO" id="GO:0004326">
    <property type="term" value="F:tetrahydrofolylpolyglutamate synthase activity"/>
    <property type="evidence" value="ECO:0007669"/>
    <property type="project" value="InterPro"/>
</dbReference>
<comment type="catalytic activity">
    <reaction evidence="9 10">
        <text>UDP-N-acetyl-alpha-D-muramoyl-L-alanine + D-glutamate + ATP = UDP-N-acetyl-alpha-D-muramoyl-L-alanyl-D-glutamate + ADP + phosphate + H(+)</text>
        <dbReference type="Rhea" id="RHEA:16429"/>
        <dbReference type="ChEBI" id="CHEBI:15378"/>
        <dbReference type="ChEBI" id="CHEBI:29986"/>
        <dbReference type="ChEBI" id="CHEBI:30616"/>
        <dbReference type="ChEBI" id="CHEBI:43474"/>
        <dbReference type="ChEBI" id="CHEBI:83898"/>
        <dbReference type="ChEBI" id="CHEBI:83900"/>
        <dbReference type="ChEBI" id="CHEBI:456216"/>
        <dbReference type="EC" id="6.3.2.9"/>
    </reaction>
</comment>
<keyword evidence="6 9" id="KW-0547">Nucleotide-binding</keyword>
<dbReference type="PANTHER" id="PTHR43692">
    <property type="entry name" value="UDP-N-ACETYLMURAMOYLALANINE--D-GLUTAMATE LIGASE"/>
    <property type="match status" value="1"/>
</dbReference>
<dbReference type="OrthoDB" id="9809796at2"/>
<dbReference type="GO" id="GO:0009252">
    <property type="term" value="P:peptidoglycan biosynthetic process"/>
    <property type="evidence" value="ECO:0007669"/>
    <property type="project" value="UniProtKB-UniRule"/>
</dbReference>
<dbReference type="InterPro" id="IPR036565">
    <property type="entry name" value="Mur-like_cat_sf"/>
</dbReference>
<comment type="similarity">
    <text evidence="9">Belongs to the MurCDEF family.</text>
</comment>
<dbReference type="STRING" id="880070.Cycma_2733"/>
<dbReference type="RefSeq" id="WP_014020763.1">
    <property type="nucleotide sequence ID" value="NC_015914.1"/>
</dbReference>
<feature type="domain" description="Mur ligase central" evidence="12">
    <location>
        <begin position="107"/>
        <end position="285"/>
    </location>
</feature>
<accession>G0IZX0</accession>
<evidence type="ECO:0000256" key="10">
    <source>
        <dbReference type="RuleBase" id="RU003664"/>
    </source>
</evidence>
<evidence type="ECO:0000256" key="9">
    <source>
        <dbReference type="HAMAP-Rule" id="MF_00639"/>
    </source>
</evidence>
<dbReference type="Gene3D" id="3.40.50.720">
    <property type="entry name" value="NAD(P)-binding Rossmann-like Domain"/>
    <property type="match status" value="1"/>
</dbReference>
<evidence type="ECO:0000259" key="11">
    <source>
        <dbReference type="Pfam" id="PF02875"/>
    </source>
</evidence>
<organism evidence="13 14">
    <name type="scientific">Cyclobacterium marinum (strain ATCC 25205 / DSM 745 / LMG 13164 / NCIMB 1802)</name>
    <name type="common">Flectobacillus marinus</name>
    <dbReference type="NCBI Taxonomy" id="880070"/>
    <lineage>
        <taxon>Bacteria</taxon>
        <taxon>Pseudomonadati</taxon>
        <taxon>Bacteroidota</taxon>
        <taxon>Cytophagia</taxon>
        <taxon>Cytophagales</taxon>
        <taxon>Cyclobacteriaceae</taxon>
        <taxon>Cyclobacterium</taxon>
    </lineage>
</organism>
<dbReference type="Pfam" id="PF21377">
    <property type="entry name" value="MurD_N"/>
    <property type="match status" value="1"/>
</dbReference>
<dbReference type="GO" id="GO:0005524">
    <property type="term" value="F:ATP binding"/>
    <property type="evidence" value="ECO:0007669"/>
    <property type="project" value="UniProtKB-UniRule"/>
</dbReference>
<comment type="subcellular location">
    <subcellularLocation>
        <location evidence="1 9 10">Cytoplasm</location>
    </subcellularLocation>
</comment>
<name>G0IZX0_CYCMS</name>
<dbReference type="UniPathway" id="UPA00219"/>
<dbReference type="InterPro" id="IPR018109">
    <property type="entry name" value="Folylpolyglutamate_synth_CS"/>
</dbReference>
<evidence type="ECO:0000256" key="7">
    <source>
        <dbReference type="ARBA" id="ARBA00022840"/>
    </source>
</evidence>
<evidence type="ECO:0000256" key="5">
    <source>
        <dbReference type="ARBA" id="ARBA00022618"/>
    </source>
</evidence>
<dbReference type="GO" id="GO:0008764">
    <property type="term" value="F:UDP-N-acetylmuramoylalanine-D-glutamate ligase activity"/>
    <property type="evidence" value="ECO:0007669"/>
    <property type="project" value="UniProtKB-UniRule"/>
</dbReference>
<keyword evidence="3 9" id="KW-0963">Cytoplasm</keyword>
<dbReference type="GO" id="GO:0005737">
    <property type="term" value="C:cytoplasm"/>
    <property type="evidence" value="ECO:0007669"/>
    <property type="project" value="UniProtKB-SubCell"/>
</dbReference>
<evidence type="ECO:0000313" key="13">
    <source>
        <dbReference type="EMBL" id="AEL26472.1"/>
    </source>
</evidence>
<keyword evidence="8 9" id="KW-0131">Cell cycle</keyword>
<comment type="function">
    <text evidence="9 10">Cell wall formation. Catalyzes the addition of glutamate to the nucleotide precursor UDP-N-acetylmuramoyl-L-alanine (UMA).</text>
</comment>
<dbReference type="EC" id="6.3.2.9" evidence="9 10"/>
<dbReference type="Pfam" id="PF02875">
    <property type="entry name" value="Mur_ligase_C"/>
    <property type="match status" value="1"/>
</dbReference>
<keyword evidence="7 9" id="KW-0067">ATP-binding</keyword>
<dbReference type="Gene3D" id="3.40.1190.10">
    <property type="entry name" value="Mur-like, catalytic domain"/>
    <property type="match status" value="1"/>
</dbReference>
<evidence type="ECO:0000256" key="6">
    <source>
        <dbReference type="ARBA" id="ARBA00022741"/>
    </source>
</evidence>
<reference evidence="14" key="1">
    <citation type="submission" date="2011-07" db="EMBL/GenBank/DDBJ databases">
        <title>The complete genome of Cyclobacterium marinum DSM 745.</title>
        <authorList>
            <person name="Lucas S."/>
            <person name="Han J."/>
            <person name="Lapidus A."/>
            <person name="Bruce D."/>
            <person name="Goodwin L."/>
            <person name="Pitluck S."/>
            <person name="Peters L."/>
            <person name="Kyrpides N."/>
            <person name="Mavromatis K."/>
            <person name="Ivanova N."/>
            <person name="Ovchinnikova G."/>
            <person name="Chertkov O."/>
            <person name="Detter J.C."/>
            <person name="Tapia R."/>
            <person name="Han C."/>
            <person name="Land M."/>
            <person name="Hauser L."/>
            <person name="Markowitz V."/>
            <person name="Cheng J.-F."/>
            <person name="Hugenholtz P."/>
            <person name="Woyke T."/>
            <person name="Wu D."/>
            <person name="Tindall B."/>
            <person name="Schuetze A."/>
            <person name="Brambilla E."/>
            <person name="Klenk H.-P."/>
            <person name="Eisen J.A."/>
        </authorList>
    </citation>
    <scope>NUCLEOTIDE SEQUENCE [LARGE SCALE GENOMIC DNA]</scope>
    <source>
        <strain evidence="14">ATCC 25205 / DSM 745 / LMG 13164 / NCIMB 1802</strain>
    </source>
</reference>
<dbReference type="EMBL" id="CP002955">
    <property type="protein sequence ID" value="AEL26472.1"/>
    <property type="molecule type" value="Genomic_DNA"/>
</dbReference>
<dbReference type="InterPro" id="IPR036615">
    <property type="entry name" value="Mur_ligase_C_dom_sf"/>
</dbReference>